<feature type="transmembrane region" description="Helical" evidence="1">
    <location>
        <begin position="64"/>
        <end position="97"/>
    </location>
</feature>
<reference evidence="4" key="1">
    <citation type="submission" date="2011-12" db="EMBL/GenBank/DDBJ databases">
        <title>Complete sequence of Clostridium clariflavum DSM 19732.</title>
        <authorList>
            <consortium name="US DOE Joint Genome Institute"/>
            <person name="Lucas S."/>
            <person name="Han J."/>
            <person name="Lapidus A."/>
            <person name="Cheng J.-F."/>
            <person name="Goodwin L."/>
            <person name="Pitluck S."/>
            <person name="Peters L."/>
            <person name="Teshima H."/>
            <person name="Detter J.C."/>
            <person name="Han C."/>
            <person name="Tapia R."/>
            <person name="Land M."/>
            <person name="Hauser L."/>
            <person name="Kyrpides N."/>
            <person name="Ivanova N."/>
            <person name="Pagani I."/>
            <person name="Kitzmiller T."/>
            <person name="Lynd L."/>
            <person name="Izquierdo J."/>
            <person name="Woyke T."/>
        </authorList>
    </citation>
    <scope>NUCLEOTIDE SEQUENCE [LARGE SCALE GENOMIC DNA]</scope>
    <source>
        <strain evidence="4">DSM 19732 / NBRC 101661 / EBR45</strain>
    </source>
</reference>
<dbReference type="Gene3D" id="3.10.620.30">
    <property type="match status" value="1"/>
</dbReference>
<dbReference type="HOGENOM" id="CLU_376787_0_0_9"/>
<feature type="transmembrane region" description="Helical" evidence="1">
    <location>
        <begin position="157"/>
        <end position="173"/>
    </location>
</feature>
<accession>G8LTS6</accession>
<keyword evidence="1" id="KW-1133">Transmembrane helix</keyword>
<dbReference type="GO" id="GO:0006508">
    <property type="term" value="P:proteolysis"/>
    <property type="evidence" value="ECO:0007669"/>
    <property type="project" value="UniProtKB-KW"/>
</dbReference>
<sequence length="785" mass="90705">MKKLLTELNDQRLSLLFSIMLTYWAMTSFFGRPVIDILVIIAVVNTVLYICYIFLKKQGVSGGILFVLGSVVYFIGVRVMILFSGKSVLAYFIWLIVSNPENVQVVPAFWFATIFIASYGFSSTVYYFTNIHYRIPVLLLIGAIPFMLQSAKTDSDITLPFILFGILFFWLYIEHTVRDNSMLNKGFHINNPWYILSASVFIGLILSLSLVTPKPEIIPKIAYINQAINETVQNLTQANGQNINNTNLPSIFNTMGIKNQSVLNSVTPPLGDRVLFEVEAIEPLYFKVQSWNKYIDNRWIKGNEKLSEKKDIRDIKNSYYKFSVLQELVQRMEKNGLLPLEYSKINKNSESTVESFIMRQASIYTNEVPMETLLNPPGTVEIRLPNKPNLAVYINDRSECYIENGQRPYLYEYYVIDYYSQNLSHSSFGYNMIRHLNKEFVSEIFDLNKYKVGERDEELSDGLLVIDSKTKEIIEEAIEEMNSAYKNYTELPDNISQRIYDLANSITEGLNSDYDKAEAIANFFHTSGFKYNLTPPKMPKGKEYNDYFIFESKRGICVHFASAMVILARAAGLPARYVEGFVANEWDPERDKYLIREKDAHAFPEVYISGYGWMVFEPTVGRDGSNSGFYAFFETLFKKIESLAVGIWNFVVIMPLWVKMLFVPYIIFLLFMSIWLFFRIRRDIWRKKVLNNEKSKAISMIFSKISNLLNKIDLGIEKHETPSVYAARVLEGSGLDLLEFVDNFNKYKYGGLEPDEKTILSAMEKYEETRRVVKMKIGKLKSWLV</sequence>
<dbReference type="KEGG" id="ccl:Clocl_4155"/>
<keyword evidence="3" id="KW-0645">Protease</keyword>
<feature type="domain" description="Transglutaminase-like" evidence="2">
    <location>
        <begin position="549"/>
        <end position="620"/>
    </location>
</feature>
<keyword evidence="1" id="KW-0472">Membrane</keyword>
<keyword evidence="3" id="KW-0378">Hydrolase</keyword>
<feature type="transmembrane region" description="Helical" evidence="1">
    <location>
        <begin position="109"/>
        <end position="128"/>
    </location>
</feature>
<evidence type="ECO:0000313" key="3">
    <source>
        <dbReference type="EMBL" id="AEV70586.1"/>
    </source>
</evidence>
<dbReference type="EMBL" id="CP003065">
    <property type="protein sequence ID" value="AEV70586.1"/>
    <property type="molecule type" value="Genomic_DNA"/>
</dbReference>
<dbReference type="SMART" id="SM00460">
    <property type="entry name" value="TGc"/>
    <property type="match status" value="1"/>
</dbReference>
<dbReference type="OrthoDB" id="9804872at2"/>
<dbReference type="RefSeq" id="WP_014257082.1">
    <property type="nucleotide sequence ID" value="NC_016627.1"/>
</dbReference>
<dbReference type="InterPro" id="IPR052901">
    <property type="entry name" value="Bact_TGase-like"/>
</dbReference>
<dbReference type="InterPro" id="IPR002931">
    <property type="entry name" value="Transglutaminase-like"/>
</dbReference>
<reference evidence="3 4" key="2">
    <citation type="journal article" date="2012" name="Stand. Genomic Sci.">
        <title>Complete Genome Sequence of Clostridium clariflavum DSM 19732.</title>
        <authorList>
            <person name="Izquierdo J.A."/>
            <person name="Goodwin L."/>
            <person name="Davenport K.W."/>
            <person name="Teshima H."/>
            <person name="Bruce D."/>
            <person name="Detter C."/>
            <person name="Tapia R."/>
            <person name="Han S."/>
            <person name="Land M."/>
            <person name="Hauser L."/>
            <person name="Jeffries C.D."/>
            <person name="Han J."/>
            <person name="Pitluck S."/>
            <person name="Nolan M."/>
            <person name="Chen A."/>
            <person name="Huntemann M."/>
            <person name="Mavromatis K."/>
            <person name="Mikhailova N."/>
            <person name="Liolios K."/>
            <person name="Woyke T."/>
            <person name="Lynd L.R."/>
        </authorList>
    </citation>
    <scope>NUCLEOTIDE SEQUENCE [LARGE SCALE GENOMIC DNA]</scope>
    <source>
        <strain evidence="4">DSM 19732 / NBRC 101661 / EBR45</strain>
    </source>
</reference>
<feature type="transmembrane region" description="Helical" evidence="1">
    <location>
        <begin position="193"/>
        <end position="211"/>
    </location>
</feature>
<proteinExistence type="predicted"/>
<dbReference type="AlphaFoldDB" id="G8LTS6"/>
<feature type="transmembrane region" description="Helical" evidence="1">
    <location>
        <begin position="135"/>
        <end position="151"/>
    </location>
</feature>
<evidence type="ECO:0000259" key="2">
    <source>
        <dbReference type="SMART" id="SM00460"/>
    </source>
</evidence>
<keyword evidence="4" id="KW-1185">Reference proteome</keyword>
<feature type="transmembrane region" description="Helical" evidence="1">
    <location>
        <begin position="37"/>
        <end position="55"/>
    </location>
</feature>
<dbReference type="SUPFAM" id="SSF54001">
    <property type="entry name" value="Cysteine proteinases"/>
    <property type="match status" value="1"/>
</dbReference>
<gene>
    <name evidence="3" type="ordered locus">Clocl_4155</name>
</gene>
<dbReference type="Pfam" id="PF01841">
    <property type="entry name" value="Transglut_core"/>
    <property type="match status" value="1"/>
</dbReference>
<dbReference type="STRING" id="720554.Clocl_4155"/>
<dbReference type="PANTHER" id="PTHR42736:SF1">
    <property type="entry name" value="PROTEIN-GLUTAMINE GAMMA-GLUTAMYLTRANSFERASE"/>
    <property type="match status" value="1"/>
</dbReference>
<feature type="transmembrane region" description="Helical" evidence="1">
    <location>
        <begin position="12"/>
        <end position="31"/>
    </location>
</feature>
<protein>
    <submittedName>
        <fullName evidence="3">Transglutaminase-like enzyme, predicted cysteine protease</fullName>
    </submittedName>
</protein>
<organism evidence="3 4">
    <name type="scientific">Acetivibrio clariflavus (strain DSM 19732 / NBRC 101661 / EBR45)</name>
    <name type="common">Clostridium clariflavum</name>
    <dbReference type="NCBI Taxonomy" id="720554"/>
    <lineage>
        <taxon>Bacteria</taxon>
        <taxon>Bacillati</taxon>
        <taxon>Bacillota</taxon>
        <taxon>Clostridia</taxon>
        <taxon>Eubacteriales</taxon>
        <taxon>Oscillospiraceae</taxon>
        <taxon>Acetivibrio</taxon>
    </lineage>
</organism>
<evidence type="ECO:0000256" key="1">
    <source>
        <dbReference type="SAM" id="Phobius"/>
    </source>
</evidence>
<dbReference type="eggNOG" id="COG1305">
    <property type="taxonomic scope" value="Bacteria"/>
</dbReference>
<evidence type="ECO:0000313" key="4">
    <source>
        <dbReference type="Proteomes" id="UP000005435"/>
    </source>
</evidence>
<dbReference type="InterPro" id="IPR038765">
    <property type="entry name" value="Papain-like_cys_pep_sf"/>
</dbReference>
<keyword evidence="1" id="KW-0812">Transmembrane</keyword>
<name>G8LTS6_ACECE</name>
<dbReference type="Proteomes" id="UP000005435">
    <property type="component" value="Chromosome"/>
</dbReference>
<feature type="transmembrane region" description="Helical" evidence="1">
    <location>
        <begin position="656"/>
        <end position="678"/>
    </location>
</feature>
<dbReference type="PANTHER" id="PTHR42736">
    <property type="entry name" value="PROTEIN-GLUTAMINE GAMMA-GLUTAMYLTRANSFERASE"/>
    <property type="match status" value="1"/>
</dbReference>
<dbReference type="GO" id="GO:0008233">
    <property type="term" value="F:peptidase activity"/>
    <property type="evidence" value="ECO:0007669"/>
    <property type="project" value="UniProtKB-KW"/>
</dbReference>